<reference evidence="1 2" key="1">
    <citation type="submission" date="2021-03" db="EMBL/GenBank/DDBJ databases">
        <title>Genomic Encyclopedia of Type Strains, Phase IV (KMG-IV): sequencing the most valuable type-strain genomes for metagenomic binning, comparative biology and taxonomic classification.</title>
        <authorList>
            <person name="Goeker M."/>
        </authorList>
    </citation>
    <scope>NUCLEOTIDE SEQUENCE [LARGE SCALE GENOMIC DNA]</scope>
    <source>
        <strain evidence="1 2">DSM 27512</strain>
    </source>
</reference>
<evidence type="ECO:0008006" key="3">
    <source>
        <dbReference type="Google" id="ProtNLM"/>
    </source>
</evidence>
<dbReference type="EMBL" id="JAGGLI010000044">
    <property type="protein sequence ID" value="MBP2028857.1"/>
    <property type="molecule type" value="Genomic_DNA"/>
</dbReference>
<keyword evidence="2" id="KW-1185">Reference proteome</keyword>
<gene>
    <name evidence="1" type="ORF">J2Z35_002695</name>
</gene>
<dbReference type="RefSeq" id="WP_209661916.1">
    <property type="nucleotide sequence ID" value="NZ_JAGGLI010000044.1"/>
</dbReference>
<evidence type="ECO:0000313" key="1">
    <source>
        <dbReference type="EMBL" id="MBP2028857.1"/>
    </source>
</evidence>
<sequence length="260" mass="29173">MDRKQLIKDLQLKYETKAKYLGVPSCAYEITLRGITYTVDKEGKIVTPNGQVIDPEDLLNERAKVIAESEEIASDPNETQEDTTLEIMSYEIKLPMEGHSGKTLRNLINMIYAKQPLILKALAVNDALLTESFVQAINETDMETISDFEAALAQIETSRLEGLQIDFEEKTFTFNLDLEPDKVEAAISLLALINKNALSQNNASFKAKPTSNEKYTFRTWLLRLGMIGDEYKKTRKVLLGNLSGNGAFRISNKEGENVEA</sequence>
<dbReference type="Proteomes" id="UP001314903">
    <property type="component" value="Unassembled WGS sequence"/>
</dbReference>
<protein>
    <recommendedName>
        <fullName evidence="3">Virulence-related protein</fullName>
    </recommendedName>
</protein>
<accession>A0ABS4KM49</accession>
<comment type="caution">
    <text evidence="1">The sequence shown here is derived from an EMBL/GenBank/DDBJ whole genome shotgun (WGS) entry which is preliminary data.</text>
</comment>
<name>A0ABS4KM49_9FIRM</name>
<organism evidence="1 2">
    <name type="scientific">Acetoanaerobium pronyense</name>
    <dbReference type="NCBI Taxonomy" id="1482736"/>
    <lineage>
        <taxon>Bacteria</taxon>
        <taxon>Bacillati</taxon>
        <taxon>Bacillota</taxon>
        <taxon>Clostridia</taxon>
        <taxon>Peptostreptococcales</taxon>
        <taxon>Filifactoraceae</taxon>
        <taxon>Acetoanaerobium</taxon>
    </lineage>
</organism>
<proteinExistence type="predicted"/>
<evidence type="ECO:0000313" key="2">
    <source>
        <dbReference type="Proteomes" id="UP001314903"/>
    </source>
</evidence>